<dbReference type="EMBL" id="JAYKXP010000001">
    <property type="protein sequence ID" value="KAK7062763.1"/>
    <property type="molecule type" value="Genomic_DNA"/>
</dbReference>
<evidence type="ECO:0000313" key="4">
    <source>
        <dbReference type="Proteomes" id="UP001383192"/>
    </source>
</evidence>
<comment type="caution">
    <text evidence="3">The sequence shown here is derived from an EMBL/GenBank/DDBJ whole genome shotgun (WGS) entry which is preliminary data.</text>
</comment>
<evidence type="ECO:0000259" key="2">
    <source>
        <dbReference type="Pfam" id="PF00487"/>
    </source>
</evidence>
<dbReference type="PANTHER" id="PTHR32100">
    <property type="entry name" value="OMEGA-6 FATTY ACID DESATURASE, CHLOROPLASTIC"/>
    <property type="match status" value="1"/>
</dbReference>
<evidence type="ECO:0000313" key="3">
    <source>
        <dbReference type="EMBL" id="KAK7062763.1"/>
    </source>
</evidence>
<feature type="transmembrane region" description="Helical" evidence="1">
    <location>
        <begin position="48"/>
        <end position="66"/>
    </location>
</feature>
<keyword evidence="1" id="KW-1133">Transmembrane helix</keyword>
<name>A0AAW0EDV2_9AGAR</name>
<organism evidence="3 4">
    <name type="scientific">Paramarasmius palmivorus</name>
    <dbReference type="NCBI Taxonomy" id="297713"/>
    <lineage>
        <taxon>Eukaryota</taxon>
        <taxon>Fungi</taxon>
        <taxon>Dikarya</taxon>
        <taxon>Basidiomycota</taxon>
        <taxon>Agaricomycotina</taxon>
        <taxon>Agaricomycetes</taxon>
        <taxon>Agaricomycetidae</taxon>
        <taxon>Agaricales</taxon>
        <taxon>Marasmiineae</taxon>
        <taxon>Marasmiaceae</taxon>
        <taxon>Paramarasmius</taxon>
    </lineage>
</organism>
<dbReference type="AlphaFoldDB" id="A0AAW0EDV2"/>
<proteinExistence type="predicted"/>
<dbReference type="CDD" id="cd03507">
    <property type="entry name" value="Delta12-FADS-like"/>
    <property type="match status" value="1"/>
</dbReference>
<dbReference type="GO" id="GO:0006629">
    <property type="term" value="P:lipid metabolic process"/>
    <property type="evidence" value="ECO:0007669"/>
    <property type="project" value="InterPro"/>
</dbReference>
<feature type="domain" description="Fatty acid desaturase" evidence="2">
    <location>
        <begin position="100"/>
        <end position="392"/>
    </location>
</feature>
<dbReference type="Pfam" id="PF00487">
    <property type="entry name" value="FA_desaturase"/>
    <property type="match status" value="1"/>
</dbReference>
<protein>
    <recommendedName>
        <fullName evidence="2">Fatty acid desaturase domain-containing protein</fullName>
    </recommendedName>
</protein>
<accession>A0AAW0EDV2</accession>
<feature type="transmembrane region" description="Helical" evidence="1">
    <location>
        <begin position="251"/>
        <end position="269"/>
    </location>
</feature>
<dbReference type="InterPro" id="IPR005804">
    <property type="entry name" value="FA_desaturase_dom"/>
</dbReference>
<evidence type="ECO:0000256" key="1">
    <source>
        <dbReference type="SAM" id="Phobius"/>
    </source>
</evidence>
<reference evidence="3 4" key="1">
    <citation type="submission" date="2024-01" db="EMBL/GenBank/DDBJ databases">
        <title>A draft genome for a cacao thread blight-causing isolate of Paramarasmius palmivorus.</title>
        <authorList>
            <person name="Baruah I.K."/>
            <person name="Bukari Y."/>
            <person name="Amoako-Attah I."/>
            <person name="Meinhardt L.W."/>
            <person name="Bailey B.A."/>
            <person name="Cohen S.P."/>
        </authorList>
    </citation>
    <scope>NUCLEOTIDE SEQUENCE [LARGE SCALE GENOMIC DNA]</scope>
    <source>
        <strain evidence="3 4">GH-12</strain>
    </source>
</reference>
<keyword evidence="4" id="KW-1185">Reference proteome</keyword>
<dbReference type="GO" id="GO:0016491">
    <property type="term" value="F:oxidoreductase activity"/>
    <property type="evidence" value="ECO:0007669"/>
    <property type="project" value="InterPro"/>
</dbReference>
<keyword evidence="1" id="KW-0472">Membrane</keyword>
<keyword evidence="1" id="KW-0812">Transmembrane</keyword>
<sequence length="442" mass="51029">MPWYQVFRDGPEYERRRAKGVFTPPNVSIKDLHAAIPKHLFVKSTPKSLYYIIRHLLVTYLFYYLASNIDLIASKASQWLASESLELSTTVKATLIPILWVQYWAWQGFAFAGIWCLGHDAGHDALFPYPLANAGTGMLLHSFVLTPFYSWRATHRTHHKATNSLERDETYIPPTRKDFRLPDGKVAVQMDYASVLEETPAFTLFKLFVRQFFGFQLYLFHNRKGNPKYPPFTSHYLPSSLLFKPSERRSIIVSNIGIACMLSLLGIYIQCNGWNAVLKFYFMPWLFQHNWMVMFTYLQHSDPTIPYYRRKEWTFARGALATVDRPLFGWVGRALLYGVSNSSDSTLEDCQKLNFAQISTDHLAHHFFSGIPFYNLPQVTEAIKPVLGDYYNYDSTGVLYALWRSFTQCVFVEDEGDVLFFKNRYGGAVLELRNEGSTGCVE</sequence>
<dbReference type="InterPro" id="IPR012171">
    <property type="entry name" value="Fatty_acid_desaturase"/>
</dbReference>
<gene>
    <name evidence="3" type="ORF">VNI00_000252</name>
</gene>
<dbReference type="Proteomes" id="UP001383192">
    <property type="component" value="Unassembled WGS sequence"/>
</dbReference>